<dbReference type="eggNOG" id="COG1209">
    <property type="taxonomic scope" value="Bacteria"/>
</dbReference>
<evidence type="ECO:0000313" key="5">
    <source>
        <dbReference type="Proteomes" id="UP000008561"/>
    </source>
</evidence>
<dbReference type="Pfam" id="PF00483">
    <property type="entry name" value="NTP_transferase"/>
    <property type="match status" value="1"/>
</dbReference>
<keyword evidence="5" id="KW-1185">Reference proteome</keyword>
<dbReference type="PANTHER" id="PTHR43584">
    <property type="entry name" value="NUCLEOTIDYL TRANSFERASE"/>
    <property type="match status" value="1"/>
</dbReference>
<accession>A8ZU19</accession>
<keyword evidence="1 4" id="KW-0808">Transferase</keyword>
<evidence type="ECO:0000259" key="3">
    <source>
        <dbReference type="Pfam" id="PF00483"/>
    </source>
</evidence>
<sequence length="242" mass="27653">MKALILAGGRGNRINEFSENRNKCMALLKGRPLLEHVLLRMAPEDLSELVVVVGYKATEIINHFGIRYQDKRIRYVLQKEQKGLVHAMGCAKAALEGEDFFLALGDEVLTSDRCSDMIRMFKGDPNPFGVCGIVKVENCDQIRKTYAVVKDEQNRIFRLIEKPIRPINDFQGTGHCIFNNRILDYIDITPFHHERREKELPDLVQCSIDDGKTVRAFPVCDRYVNINSVEDLDVAESLLKDE</sequence>
<dbReference type="EMBL" id="CP000859">
    <property type="protein sequence ID" value="ABW66331.1"/>
    <property type="molecule type" value="Genomic_DNA"/>
</dbReference>
<dbReference type="SUPFAM" id="SSF53448">
    <property type="entry name" value="Nucleotide-diphospho-sugar transferases"/>
    <property type="match status" value="1"/>
</dbReference>
<dbReference type="InterPro" id="IPR050065">
    <property type="entry name" value="GlmU-like"/>
</dbReference>
<evidence type="ECO:0000256" key="1">
    <source>
        <dbReference type="ARBA" id="ARBA00022679"/>
    </source>
</evidence>
<dbReference type="InterPro" id="IPR029044">
    <property type="entry name" value="Nucleotide-diphossugar_trans"/>
</dbReference>
<dbReference type="Gene3D" id="3.90.550.10">
    <property type="entry name" value="Spore Coat Polysaccharide Biosynthesis Protein SpsA, Chain A"/>
    <property type="match status" value="1"/>
</dbReference>
<organism evidence="4 5">
    <name type="scientific">Desulfosudis oleivorans (strain DSM 6200 / JCM 39069 / Hxd3)</name>
    <name type="common">Desulfococcus oleovorans</name>
    <dbReference type="NCBI Taxonomy" id="96561"/>
    <lineage>
        <taxon>Bacteria</taxon>
        <taxon>Pseudomonadati</taxon>
        <taxon>Thermodesulfobacteriota</taxon>
        <taxon>Desulfobacteria</taxon>
        <taxon>Desulfobacterales</taxon>
        <taxon>Desulfosudaceae</taxon>
        <taxon>Desulfosudis</taxon>
    </lineage>
</organism>
<proteinExistence type="predicted"/>
<dbReference type="HOGENOM" id="CLU_029499_2_0_7"/>
<dbReference type="PANTHER" id="PTHR43584:SF8">
    <property type="entry name" value="N-ACETYLMURAMATE ALPHA-1-PHOSPHATE URIDYLYLTRANSFERASE"/>
    <property type="match status" value="1"/>
</dbReference>
<dbReference type="KEGG" id="dol:Dole_0521"/>
<gene>
    <name evidence="4" type="ordered locus">Dole_0521</name>
</gene>
<feature type="domain" description="Nucleotidyl transferase" evidence="3">
    <location>
        <begin position="2"/>
        <end position="217"/>
    </location>
</feature>
<protein>
    <submittedName>
        <fullName evidence="4">Nucleotidyl transferase</fullName>
    </submittedName>
</protein>
<keyword evidence="2" id="KW-0548">Nucleotidyltransferase</keyword>
<dbReference type="CDD" id="cd04181">
    <property type="entry name" value="NTP_transferase"/>
    <property type="match status" value="1"/>
</dbReference>
<name>A8ZU19_DESOH</name>
<dbReference type="OrthoDB" id="9775031at2"/>
<dbReference type="InterPro" id="IPR005835">
    <property type="entry name" value="NTP_transferase_dom"/>
</dbReference>
<evidence type="ECO:0000256" key="2">
    <source>
        <dbReference type="ARBA" id="ARBA00022695"/>
    </source>
</evidence>
<dbReference type="STRING" id="96561.Dole_0521"/>
<evidence type="ECO:0000313" key="4">
    <source>
        <dbReference type="EMBL" id="ABW66331.1"/>
    </source>
</evidence>
<dbReference type="GO" id="GO:0016779">
    <property type="term" value="F:nucleotidyltransferase activity"/>
    <property type="evidence" value="ECO:0007669"/>
    <property type="project" value="UniProtKB-KW"/>
</dbReference>
<dbReference type="AlphaFoldDB" id="A8ZU19"/>
<reference evidence="4 5" key="1">
    <citation type="submission" date="2007-10" db="EMBL/GenBank/DDBJ databases">
        <title>Complete sequence of Desulfococcus oleovorans Hxd3.</title>
        <authorList>
            <consortium name="US DOE Joint Genome Institute"/>
            <person name="Copeland A."/>
            <person name="Lucas S."/>
            <person name="Lapidus A."/>
            <person name="Barry K."/>
            <person name="Glavina del Rio T."/>
            <person name="Dalin E."/>
            <person name="Tice H."/>
            <person name="Pitluck S."/>
            <person name="Kiss H."/>
            <person name="Brettin T."/>
            <person name="Bruce D."/>
            <person name="Detter J.C."/>
            <person name="Han C."/>
            <person name="Schmutz J."/>
            <person name="Larimer F."/>
            <person name="Land M."/>
            <person name="Hauser L."/>
            <person name="Kyrpides N."/>
            <person name="Kim E."/>
            <person name="Wawrik B."/>
            <person name="Richardson P."/>
        </authorList>
    </citation>
    <scope>NUCLEOTIDE SEQUENCE [LARGE SCALE GENOMIC DNA]</scope>
    <source>
        <strain evidence="5">DSM 6200 / JCM 39069 / Hxd3</strain>
    </source>
</reference>
<dbReference type="Proteomes" id="UP000008561">
    <property type="component" value="Chromosome"/>
</dbReference>
<dbReference type="RefSeq" id="WP_012173950.1">
    <property type="nucleotide sequence ID" value="NC_009943.1"/>
</dbReference>